<dbReference type="InterPro" id="IPR036168">
    <property type="entry name" value="AP2_Mu_C_sf"/>
</dbReference>
<dbReference type="GO" id="GO:0012505">
    <property type="term" value="C:endomembrane system"/>
    <property type="evidence" value="ECO:0007669"/>
    <property type="project" value="UniProtKB-SubCell"/>
</dbReference>
<sequence length="708" mass="79370">MNASMALIPQSSDERQMRLIYGSFSNPAPGRTLHQVYSQLGDYVGRHASRAAHRWGRGPYATADRIAAFFGTGQQRMAKLDELRGGACSYLELEEECSKLVKYALPSESAQTQVEAFKCIVTTVTRYHGTRELFLKSKHLQRAGNTEALITAVWVRADDTQPREWDFYCKFAATCLSEKTVSAILGNISPSDSACISTEGGLSVIERLLIASECSANSTYDAVAQRYLAGILELPAFWRESGSIHINVFSKILDRIIRVLQDLGLELKEDEDETDIIFDDEGIDSFASAVLVGILDWRQTNLESQYWYCNFSEIAEPLVPMSSALATGPDIKDIVPDTSPKTLDILISVDDTTAFSQIHTDRISLRSIGDALDVSIHELDFAPGRIVYTEAASSRWPTVGMEFSSSLPWAMRARKKVPENEPASARTVRARIPGWLRSFLRPPDLLPSESPALDSELSKIPAEAPWVMDLRGTDIKYKYKKNEVFVDVEETVNLSMSAKGVTPFPTAFLPLISIPGTVLRANVDGHIKGRPECKFVVNDKLARGERGANDTVELEDCRFHQCVQRNVFDATREINFIPPDGEFELMRYRSTSNVRLPLRVIPTITETATQLSYAVTIQANFNDNHSVKKGKAKYVPGENVVVWNLPRLRGGKECTLSVTTDLTNTTRHRLWTRPPIDVEFELNEVYEKGNYNCMKWVRYRTVKYGISF</sequence>
<accession>A0A8H6Y397</accession>
<dbReference type="PROSITE" id="PS00991">
    <property type="entry name" value="CLAT_ADAPTOR_M_2"/>
    <property type="match status" value="1"/>
</dbReference>
<dbReference type="InterPro" id="IPR028565">
    <property type="entry name" value="MHD"/>
</dbReference>
<name>A0A8H6Y397_9AGAR</name>
<dbReference type="GO" id="GO:0030131">
    <property type="term" value="C:clathrin adaptor complex"/>
    <property type="evidence" value="ECO:0007669"/>
    <property type="project" value="InterPro"/>
</dbReference>
<dbReference type="EMBL" id="JACAZI010000009">
    <property type="protein sequence ID" value="KAF7352508.1"/>
    <property type="molecule type" value="Genomic_DNA"/>
</dbReference>
<dbReference type="InterPro" id="IPR018240">
    <property type="entry name" value="Clathrin_mu_CS"/>
</dbReference>
<protein>
    <submittedName>
        <fullName evidence="6">Clathrin adaptor, mu subunit</fullName>
    </submittedName>
</protein>
<comment type="subcellular location">
    <subcellularLocation>
        <location evidence="1">Endomembrane system</location>
    </subcellularLocation>
</comment>
<dbReference type="Gene3D" id="2.60.40.1170">
    <property type="entry name" value="Mu homology domain, subdomain B"/>
    <property type="match status" value="2"/>
</dbReference>
<dbReference type="AlphaFoldDB" id="A0A8H6Y397"/>
<dbReference type="PROSITE" id="PS51072">
    <property type="entry name" value="MHD"/>
    <property type="match status" value="1"/>
</dbReference>
<dbReference type="PRINTS" id="PR00314">
    <property type="entry name" value="CLATHRINADPT"/>
</dbReference>
<keyword evidence="7" id="KW-1185">Reference proteome</keyword>
<dbReference type="Proteomes" id="UP000620124">
    <property type="component" value="Unassembled WGS sequence"/>
</dbReference>
<dbReference type="GO" id="GO:0016192">
    <property type="term" value="P:vesicle-mediated transport"/>
    <property type="evidence" value="ECO:0007669"/>
    <property type="project" value="InterPro"/>
</dbReference>
<evidence type="ECO:0000256" key="3">
    <source>
        <dbReference type="ARBA" id="ARBA00022927"/>
    </source>
</evidence>
<keyword evidence="3" id="KW-0653">Protein transport</keyword>
<dbReference type="InterPro" id="IPR001392">
    <property type="entry name" value="Clathrin_mu"/>
</dbReference>
<evidence type="ECO:0000256" key="1">
    <source>
        <dbReference type="ARBA" id="ARBA00004308"/>
    </source>
</evidence>
<dbReference type="PANTHER" id="PTHR10529">
    <property type="entry name" value="AP COMPLEX SUBUNIT MU"/>
    <property type="match status" value="1"/>
</dbReference>
<comment type="caution">
    <text evidence="6">The sequence shown here is derived from an EMBL/GenBank/DDBJ whole genome shotgun (WGS) entry which is preliminary data.</text>
</comment>
<reference evidence="6" key="1">
    <citation type="submission" date="2020-05" db="EMBL/GenBank/DDBJ databases">
        <title>Mycena genomes resolve the evolution of fungal bioluminescence.</title>
        <authorList>
            <person name="Tsai I.J."/>
        </authorList>
    </citation>
    <scope>NUCLEOTIDE SEQUENCE</scope>
    <source>
        <strain evidence="6">CCC161011</strain>
    </source>
</reference>
<keyword evidence="2" id="KW-0813">Transport</keyword>
<dbReference type="OrthoDB" id="3269853at2759"/>
<evidence type="ECO:0000313" key="7">
    <source>
        <dbReference type="Proteomes" id="UP000620124"/>
    </source>
</evidence>
<dbReference type="GO" id="GO:0006886">
    <property type="term" value="P:intracellular protein transport"/>
    <property type="evidence" value="ECO:0007669"/>
    <property type="project" value="InterPro"/>
</dbReference>
<dbReference type="SUPFAM" id="SSF49447">
    <property type="entry name" value="Second domain of Mu2 adaptin subunit (ap50) of ap2 adaptor"/>
    <property type="match status" value="1"/>
</dbReference>
<dbReference type="InterPro" id="IPR050431">
    <property type="entry name" value="Adaptor_comp_med_subunit"/>
</dbReference>
<proteinExistence type="predicted"/>
<evidence type="ECO:0000259" key="5">
    <source>
        <dbReference type="PROSITE" id="PS51072"/>
    </source>
</evidence>
<dbReference type="Pfam" id="PF00928">
    <property type="entry name" value="Adap_comp_sub"/>
    <property type="match status" value="1"/>
</dbReference>
<feature type="domain" description="MHD" evidence="5">
    <location>
        <begin position="481"/>
        <end position="708"/>
    </location>
</feature>
<evidence type="ECO:0000256" key="4">
    <source>
        <dbReference type="ARBA" id="ARBA00023136"/>
    </source>
</evidence>
<evidence type="ECO:0000256" key="2">
    <source>
        <dbReference type="ARBA" id="ARBA00022448"/>
    </source>
</evidence>
<evidence type="ECO:0000313" key="6">
    <source>
        <dbReference type="EMBL" id="KAF7352508.1"/>
    </source>
</evidence>
<keyword evidence="4" id="KW-0472">Membrane</keyword>
<gene>
    <name evidence="6" type="ORF">MVEN_01215700</name>
</gene>
<organism evidence="6 7">
    <name type="scientific">Mycena venus</name>
    <dbReference type="NCBI Taxonomy" id="2733690"/>
    <lineage>
        <taxon>Eukaryota</taxon>
        <taxon>Fungi</taxon>
        <taxon>Dikarya</taxon>
        <taxon>Basidiomycota</taxon>
        <taxon>Agaricomycotina</taxon>
        <taxon>Agaricomycetes</taxon>
        <taxon>Agaricomycetidae</taxon>
        <taxon>Agaricales</taxon>
        <taxon>Marasmiineae</taxon>
        <taxon>Mycenaceae</taxon>
        <taxon>Mycena</taxon>
    </lineage>
</organism>